<dbReference type="OrthoDB" id="3243926at2759"/>
<keyword evidence="2" id="KW-0472">Membrane</keyword>
<dbReference type="PANTHER" id="PTHR42101:SF1">
    <property type="entry name" value="LOW TEMPERATURE REQUIREMENT A"/>
    <property type="match status" value="1"/>
</dbReference>
<dbReference type="AlphaFoldDB" id="A0A4S8LV83"/>
<keyword evidence="2" id="KW-1133">Transmembrane helix</keyword>
<feature type="region of interest" description="Disordered" evidence="1">
    <location>
        <begin position="601"/>
        <end position="682"/>
    </location>
</feature>
<gene>
    <name evidence="3" type="ORF">K435DRAFT_193570</name>
</gene>
<feature type="transmembrane region" description="Helical" evidence="2">
    <location>
        <begin position="12"/>
        <end position="33"/>
    </location>
</feature>
<keyword evidence="4" id="KW-1185">Reference proteome</keyword>
<sequence>MTTTFASLTDGVPILGASAIASYLSFFALVWWIWASQVAYNVRFRQGDWLHRLFIFLQVFVFSALAAFTKSFSVTNGIEDDTRANQQIANLQEAAFGQSQQPWINVQEFRESRIPTLNVRGISMTMGFSRLLLLAQYGIAFFHAWRLDRQMLPFSRHAAFLVHITALVLSSLCYFIAFIIIGKDPDETDEIVKFILWYIPLFLEITAHFLALSSFCQDRVPYKAEAITARSCTVFVIILGGGLDRITGAFQYGVGNFTFNWTSLGIIFCAVVIFLLLFSLYFGTSAAELEKMGSKRVISGFFFQFFYLSAIIVTLQGIAALLRAGYLGSALETPLQFLRQSQSILESKGFPVPLNVSDYADTDIQSQLTRQGVALNGMLPFINSAIQTASQAQPVDYNLTFNALLQMDVLVIEIVLDNLDMLPDSGVLLARLEAFYYSDPQNYSAVNNETFNSVFQRVIVSNASPALWFYAAGGAVLVTLGLLGLIRQWPRDKYEWGQIISRLVMGSATIAATGIDANANANVLGEDFRYHSSGIWWLVTEEWVLAPYAFALLIEQVIELVLLHLAGRGLVNFRSQTSKLEGNRQSSRIVYSRTGTLDNAEAGFGREKKGSREKRRDQYWNSSEEYVDPHAQEESRDEEGLPPATESPSGIPRAVSSQRRPTNTLSGLSYHKRQNTETTDNV</sequence>
<evidence type="ECO:0000313" key="4">
    <source>
        <dbReference type="Proteomes" id="UP000297245"/>
    </source>
</evidence>
<dbReference type="EMBL" id="ML179251">
    <property type="protein sequence ID" value="THU93340.1"/>
    <property type="molecule type" value="Genomic_DNA"/>
</dbReference>
<protein>
    <submittedName>
        <fullName evidence="3">Uncharacterized protein</fullName>
    </submittedName>
</protein>
<proteinExistence type="predicted"/>
<dbReference type="Proteomes" id="UP000297245">
    <property type="component" value="Unassembled WGS sequence"/>
</dbReference>
<feature type="compositionally biased region" description="Basic and acidic residues" evidence="1">
    <location>
        <begin position="604"/>
        <end position="618"/>
    </location>
</feature>
<name>A0A4S8LV83_DENBC</name>
<reference evidence="3 4" key="1">
    <citation type="journal article" date="2019" name="Nat. Ecol. Evol.">
        <title>Megaphylogeny resolves global patterns of mushroom evolution.</title>
        <authorList>
            <person name="Varga T."/>
            <person name="Krizsan K."/>
            <person name="Foldi C."/>
            <person name="Dima B."/>
            <person name="Sanchez-Garcia M."/>
            <person name="Sanchez-Ramirez S."/>
            <person name="Szollosi G.J."/>
            <person name="Szarkandi J.G."/>
            <person name="Papp V."/>
            <person name="Albert L."/>
            <person name="Andreopoulos W."/>
            <person name="Angelini C."/>
            <person name="Antonin V."/>
            <person name="Barry K.W."/>
            <person name="Bougher N.L."/>
            <person name="Buchanan P."/>
            <person name="Buyck B."/>
            <person name="Bense V."/>
            <person name="Catcheside P."/>
            <person name="Chovatia M."/>
            <person name="Cooper J."/>
            <person name="Damon W."/>
            <person name="Desjardin D."/>
            <person name="Finy P."/>
            <person name="Geml J."/>
            <person name="Haridas S."/>
            <person name="Hughes K."/>
            <person name="Justo A."/>
            <person name="Karasinski D."/>
            <person name="Kautmanova I."/>
            <person name="Kiss B."/>
            <person name="Kocsube S."/>
            <person name="Kotiranta H."/>
            <person name="LaButti K.M."/>
            <person name="Lechner B.E."/>
            <person name="Liimatainen K."/>
            <person name="Lipzen A."/>
            <person name="Lukacs Z."/>
            <person name="Mihaltcheva S."/>
            <person name="Morgado L.N."/>
            <person name="Niskanen T."/>
            <person name="Noordeloos M.E."/>
            <person name="Ohm R.A."/>
            <person name="Ortiz-Santana B."/>
            <person name="Ovrebo C."/>
            <person name="Racz N."/>
            <person name="Riley R."/>
            <person name="Savchenko A."/>
            <person name="Shiryaev A."/>
            <person name="Soop K."/>
            <person name="Spirin V."/>
            <person name="Szebenyi C."/>
            <person name="Tomsovsky M."/>
            <person name="Tulloss R.E."/>
            <person name="Uehling J."/>
            <person name="Grigoriev I.V."/>
            <person name="Vagvolgyi C."/>
            <person name="Papp T."/>
            <person name="Martin F.M."/>
            <person name="Miettinen O."/>
            <person name="Hibbett D.S."/>
            <person name="Nagy L.G."/>
        </authorList>
    </citation>
    <scope>NUCLEOTIDE SEQUENCE [LARGE SCALE GENOMIC DNA]</scope>
    <source>
        <strain evidence="3 4">CBS 962.96</strain>
    </source>
</reference>
<feature type="transmembrane region" description="Helical" evidence="2">
    <location>
        <begin position="127"/>
        <end position="147"/>
    </location>
</feature>
<keyword evidence="2" id="KW-0812">Transmembrane</keyword>
<feature type="compositionally biased region" description="Polar residues" evidence="1">
    <location>
        <begin position="655"/>
        <end position="667"/>
    </location>
</feature>
<evidence type="ECO:0000313" key="3">
    <source>
        <dbReference type="EMBL" id="THU93340.1"/>
    </source>
</evidence>
<dbReference type="Pfam" id="PF06772">
    <property type="entry name" value="LtrA"/>
    <property type="match status" value="1"/>
</dbReference>
<feature type="transmembrane region" description="Helical" evidence="2">
    <location>
        <begin position="263"/>
        <end position="284"/>
    </location>
</feature>
<evidence type="ECO:0000256" key="1">
    <source>
        <dbReference type="SAM" id="MobiDB-lite"/>
    </source>
</evidence>
<dbReference type="InterPro" id="IPR010640">
    <property type="entry name" value="Low_temperature_requirement_A"/>
</dbReference>
<feature type="transmembrane region" description="Helical" evidence="2">
    <location>
        <begin position="305"/>
        <end position="326"/>
    </location>
</feature>
<feature type="transmembrane region" description="Helical" evidence="2">
    <location>
        <begin position="53"/>
        <end position="72"/>
    </location>
</feature>
<feature type="transmembrane region" description="Helical" evidence="2">
    <location>
        <begin position="159"/>
        <end position="182"/>
    </location>
</feature>
<dbReference type="PANTHER" id="PTHR42101">
    <property type="entry name" value="CHROMOSOME 16, WHOLE GENOME SHOTGUN SEQUENCE"/>
    <property type="match status" value="1"/>
</dbReference>
<feature type="transmembrane region" description="Helical" evidence="2">
    <location>
        <begin position="467"/>
        <end position="486"/>
    </location>
</feature>
<evidence type="ECO:0000256" key="2">
    <source>
        <dbReference type="SAM" id="Phobius"/>
    </source>
</evidence>
<accession>A0A4S8LV83</accession>
<feature type="transmembrane region" description="Helical" evidence="2">
    <location>
        <begin position="227"/>
        <end position="243"/>
    </location>
</feature>
<organism evidence="3 4">
    <name type="scientific">Dendrothele bispora (strain CBS 962.96)</name>
    <dbReference type="NCBI Taxonomy" id="1314807"/>
    <lineage>
        <taxon>Eukaryota</taxon>
        <taxon>Fungi</taxon>
        <taxon>Dikarya</taxon>
        <taxon>Basidiomycota</taxon>
        <taxon>Agaricomycotina</taxon>
        <taxon>Agaricomycetes</taxon>
        <taxon>Agaricomycetidae</taxon>
        <taxon>Agaricales</taxon>
        <taxon>Agaricales incertae sedis</taxon>
        <taxon>Dendrothele</taxon>
    </lineage>
</organism>
<feature type="transmembrane region" description="Helical" evidence="2">
    <location>
        <begin position="194"/>
        <end position="215"/>
    </location>
</feature>